<protein>
    <recommendedName>
        <fullName evidence="2">DUF2605 domain-containing protein</fullName>
    </recommendedName>
</protein>
<dbReference type="OrthoDB" id="582622at2"/>
<accession>B8HK46</accession>
<dbReference type="InterPro" id="IPR019728">
    <property type="entry name" value="DUF2605"/>
</dbReference>
<dbReference type="EMBL" id="CP001344">
    <property type="protein sequence ID" value="ACL46796.1"/>
    <property type="molecule type" value="Genomic_DNA"/>
</dbReference>
<dbReference type="AlphaFoldDB" id="B8HK46"/>
<gene>
    <name evidence="1" type="ordered locus">Cyan7425_4486</name>
</gene>
<dbReference type="Pfam" id="PF10792">
    <property type="entry name" value="DUF2605"/>
    <property type="match status" value="1"/>
</dbReference>
<dbReference type="eggNOG" id="ENOG5032RTW">
    <property type="taxonomic scope" value="Bacteria"/>
</dbReference>
<reference evidence="1" key="1">
    <citation type="submission" date="2009-01" db="EMBL/GenBank/DDBJ databases">
        <title>Complete sequence of chromosome Cyanothece sp. PCC 7425.</title>
        <authorList>
            <consortium name="US DOE Joint Genome Institute"/>
            <person name="Lucas S."/>
            <person name="Copeland A."/>
            <person name="Lapidus A."/>
            <person name="Glavina del Rio T."/>
            <person name="Dalin E."/>
            <person name="Tice H."/>
            <person name="Bruce D."/>
            <person name="Goodwin L."/>
            <person name="Pitluck S."/>
            <person name="Sims D."/>
            <person name="Meineke L."/>
            <person name="Brettin T."/>
            <person name="Detter J.C."/>
            <person name="Han C."/>
            <person name="Larimer F."/>
            <person name="Land M."/>
            <person name="Hauser L."/>
            <person name="Kyrpides N."/>
            <person name="Ovchinnikova G."/>
            <person name="Liberton M."/>
            <person name="Stoeckel J."/>
            <person name="Banerjee A."/>
            <person name="Singh A."/>
            <person name="Page L."/>
            <person name="Sato H."/>
            <person name="Zhao L."/>
            <person name="Sherman L."/>
            <person name="Pakrasi H."/>
            <person name="Richardson P."/>
        </authorList>
    </citation>
    <scope>NUCLEOTIDE SEQUENCE</scope>
    <source>
        <strain evidence="1">PCC 7425</strain>
    </source>
</reference>
<dbReference type="KEGG" id="cyn:Cyan7425_4486"/>
<dbReference type="STRING" id="395961.Cyan7425_4486"/>
<dbReference type="HOGENOM" id="CLU_169604_0_0_3"/>
<organism evidence="1">
    <name type="scientific">Cyanothece sp. (strain PCC 7425 / ATCC 29141)</name>
    <dbReference type="NCBI Taxonomy" id="395961"/>
    <lineage>
        <taxon>Bacteria</taxon>
        <taxon>Bacillati</taxon>
        <taxon>Cyanobacteriota</taxon>
        <taxon>Cyanophyceae</taxon>
        <taxon>Gomontiellales</taxon>
        <taxon>Cyanothecaceae</taxon>
        <taxon>Cyanothece</taxon>
    </lineage>
</organism>
<evidence type="ECO:0000313" key="1">
    <source>
        <dbReference type="EMBL" id="ACL46796.1"/>
    </source>
</evidence>
<proteinExistence type="predicted"/>
<evidence type="ECO:0008006" key="2">
    <source>
        <dbReference type="Google" id="ProtNLM"/>
    </source>
</evidence>
<name>B8HK46_CYAP4</name>
<sequence length="108" mass="12402">MFTPNLPEPELLKVLLEPLLEDFEYWFSYTRSKLSAEDLAALSPNQADLLARVDQAYLELQAARSLFAATEGQAGVETTLMFRWHQLVMECWQILNQRRVRGGSQLSK</sequence>